<dbReference type="InterPro" id="IPR036397">
    <property type="entry name" value="RNaseH_sf"/>
</dbReference>
<organism evidence="2">
    <name type="scientific">freshwater metagenome</name>
    <dbReference type="NCBI Taxonomy" id="449393"/>
    <lineage>
        <taxon>unclassified sequences</taxon>
        <taxon>metagenomes</taxon>
        <taxon>ecological metagenomes</taxon>
    </lineage>
</organism>
<dbReference type="PANTHER" id="PTHR30231">
    <property type="entry name" value="DNA POLYMERASE III SUBUNIT EPSILON"/>
    <property type="match status" value="1"/>
</dbReference>
<dbReference type="InterPro" id="IPR013520">
    <property type="entry name" value="Ribonucl_H"/>
</dbReference>
<dbReference type="NCBIfam" id="TIGR00573">
    <property type="entry name" value="dnaq"/>
    <property type="match status" value="1"/>
</dbReference>
<reference evidence="2" key="1">
    <citation type="submission" date="2020-05" db="EMBL/GenBank/DDBJ databases">
        <authorList>
            <person name="Chiriac C."/>
            <person name="Salcher M."/>
            <person name="Ghai R."/>
            <person name="Kavagutti S V."/>
        </authorList>
    </citation>
    <scope>NUCLEOTIDE SEQUENCE</scope>
</reference>
<accession>A0A6J6DNM2</accession>
<dbReference type="SUPFAM" id="SSF53098">
    <property type="entry name" value="Ribonuclease H-like"/>
    <property type="match status" value="1"/>
</dbReference>
<dbReference type="EMBL" id="CAEZTL010000024">
    <property type="protein sequence ID" value="CAB4565741.1"/>
    <property type="molecule type" value="Genomic_DNA"/>
</dbReference>
<dbReference type="CDD" id="cd06127">
    <property type="entry name" value="DEDDh"/>
    <property type="match status" value="1"/>
</dbReference>
<dbReference type="GO" id="GO:0003677">
    <property type="term" value="F:DNA binding"/>
    <property type="evidence" value="ECO:0007669"/>
    <property type="project" value="InterPro"/>
</dbReference>
<evidence type="ECO:0000313" key="2">
    <source>
        <dbReference type="EMBL" id="CAB4565741.1"/>
    </source>
</evidence>
<dbReference type="InterPro" id="IPR012337">
    <property type="entry name" value="RNaseH-like_sf"/>
</dbReference>
<dbReference type="InterPro" id="IPR006054">
    <property type="entry name" value="DnaQ"/>
</dbReference>
<dbReference type="GO" id="GO:0008408">
    <property type="term" value="F:3'-5' exonuclease activity"/>
    <property type="evidence" value="ECO:0007669"/>
    <property type="project" value="TreeGrafter"/>
</dbReference>
<name>A0A6J6DNM2_9ZZZZ</name>
<evidence type="ECO:0000259" key="1">
    <source>
        <dbReference type="SMART" id="SM00479"/>
    </source>
</evidence>
<dbReference type="PANTHER" id="PTHR30231:SF41">
    <property type="entry name" value="DNA POLYMERASE III SUBUNIT EPSILON"/>
    <property type="match status" value="1"/>
</dbReference>
<dbReference type="GO" id="GO:0005829">
    <property type="term" value="C:cytosol"/>
    <property type="evidence" value="ECO:0007669"/>
    <property type="project" value="TreeGrafter"/>
</dbReference>
<dbReference type="SMART" id="SM00479">
    <property type="entry name" value="EXOIII"/>
    <property type="match status" value="1"/>
</dbReference>
<dbReference type="AlphaFoldDB" id="A0A6J6DNM2"/>
<dbReference type="Pfam" id="PF00929">
    <property type="entry name" value="RNase_T"/>
    <property type="match status" value="1"/>
</dbReference>
<proteinExistence type="predicted"/>
<dbReference type="GO" id="GO:0003887">
    <property type="term" value="F:DNA-directed DNA polymerase activity"/>
    <property type="evidence" value="ECO:0007669"/>
    <property type="project" value="InterPro"/>
</dbReference>
<feature type="domain" description="Exonuclease" evidence="1">
    <location>
        <begin position="28"/>
        <end position="199"/>
    </location>
</feature>
<sequence>MASSNQSGKNESWQSTFQELGTPLHLVEFVVLDLETSGSAPHLGAGITEIGAIRIKGGAVLDTFSTLVNPGHPIPAYITALTGIDDEAVRNAPPISEVISSLIDFVGGDETVFVAQNAPFDLAFVKAAAKSNSKKWPKQRIVDTAILARKVLDRDEAPNCKLGTLAQIFKAEIQPTHRALDDVKATIAVLHGLFERLAGLDIFTIEELIAFSPKERSTVKVRPTLRPNQGQPPSQ</sequence>
<gene>
    <name evidence="2" type="ORF">UFOPK1683_00387</name>
</gene>
<dbReference type="GO" id="GO:0045004">
    <property type="term" value="P:DNA replication proofreading"/>
    <property type="evidence" value="ECO:0007669"/>
    <property type="project" value="TreeGrafter"/>
</dbReference>
<dbReference type="Gene3D" id="3.30.420.10">
    <property type="entry name" value="Ribonuclease H-like superfamily/Ribonuclease H"/>
    <property type="match status" value="1"/>
</dbReference>
<protein>
    <submittedName>
        <fullName evidence="2">Unannotated protein</fullName>
    </submittedName>
</protein>
<dbReference type="FunFam" id="3.30.420.10:FF:000045">
    <property type="entry name" value="3'-5' exonuclease DinG"/>
    <property type="match status" value="1"/>
</dbReference>